<evidence type="ECO:0000313" key="10">
    <source>
        <dbReference type="EMBL" id="SMC87527.1"/>
    </source>
</evidence>
<dbReference type="SUPFAM" id="SSF103473">
    <property type="entry name" value="MFS general substrate transporter"/>
    <property type="match status" value="1"/>
</dbReference>
<feature type="transmembrane region" description="Helical" evidence="8">
    <location>
        <begin position="297"/>
        <end position="314"/>
    </location>
</feature>
<evidence type="ECO:0000256" key="6">
    <source>
        <dbReference type="ARBA" id="ARBA00022989"/>
    </source>
</evidence>
<feature type="transmembrane region" description="Helical" evidence="8">
    <location>
        <begin position="133"/>
        <end position="151"/>
    </location>
</feature>
<feature type="transmembrane region" description="Helical" evidence="8">
    <location>
        <begin position="196"/>
        <end position="220"/>
    </location>
</feature>
<dbReference type="PANTHER" id="PTHR23522">
    <property type="entry name" value="BLL5896 PROTEIN"/>
    <property type="match status" value="1"/>
</dbReference>
<dbReference type="Gene3D" id="1.20.1250.20">
    <property type="entry name" value="MFS general substrate transporter like domains"/>
    <property type="match status" value="2"/>
</dbReference>
<dbReference type="EMBL" id="FWXY01000013">
    <property type="protein sequence ID" value="SMC87527.1"/>
    <property type="molecule type" value="Genomic_DNA"/>
</dbReference>
<evidence type="ECO:0000256" key="3">
    <source>
        <dbReference type="ARBA" id="ARBA00022475"/>
    </source>
</evidence>
<dbReference type="Pfam" id="PF12832">
    <property type="entry name" value="MFS_1_like"/>
    <property type="match status" value="1"/>
</dbReference>
<protein>
    <submittedName>
        <fullName evidence="10">MFS transporter, PPP family, 3-phenylpropionic acid transporter</fullName>
    </submittedName>
</protein>
<evidence type="ECO:0000256" key="8">
    <source>
        <dbReference type="SAM" id="Phobius"/>
    </source>
</evidence>
<keyword evidence="11" id="KW-1185">Reference proteome</keyword>
<keyword evidence="3" id="KW-1003">Cell membrane</keyword>
<proteinExistence type="predicted"/>
<feature type="transmembrane region" description="Helical" evidence="8">
    <location>
        <begin position="265"/>
        <end position="291"/>
    </location>
</feature>
<keyword evidence="5 8" id="KW-0812">Transmembrane</keyword>
<feature type="transmembrane region" description="Helical" evidence="8">
    <location>
        <begin position="353"/>
        <end position="374"/>
    </location>
</feature>
<name>A0A1W2CQI9_9BACT</name>
<feature type="domain" description="Major facilitator superfamily associated" evidence="9">
    <location>
        <begin position="8"/>
        <end position="349"/>
    </location>
</feature>
<dbReference type="GO" id="GO:0005886">
    <property type="term" value="C:plasma membrane"/>
    <property type="evidence" value="ECO:0007669"/>
    <property type="project" value="UniProtKB-SubCell"/>
</dbReference>
<feature type="transmembrane region" description="Helical" evidence="8">
    <location>
        <begin position="12"/>
        <end position="34"/>
    </location>
</feature>
<dbReference type="OrthoDB" id="9150135at2"/>
<dbReference type="GO" id="GO:0015528">
    <property type="term" value="F:lactose:proton symporter activity"/>
    <property type="evidence" value="ECO:0007669"/>
    <property type="project" value="TreeGrafter"/>
</dbReference>
<evidence type="ECO:0000256" key="4">
    <source>
        <dbReference type="ARBA" id="ARBA00022519"/>
    </source>
</evidence>
<organism evidence="10 11">
    <name type="scientific">Desulfocicer vacuolatum DSM 3385</name>
    <dbReference type="NCBI Taxonomy" id="1121400"/>
    <lineage>
        <taxon>Bacteria</taxon>
        <taxon>Pseudomonadati</taxon>
        <taxon>Thermodesulfobacteriota</taxon>
        <taxon>Desulfobacteria</taxon>
        <taxon>Desulfobacterales</taxon>
        <taxon>Desulfobacteraceae</taxon>
        <taxon>Desulfocicer</taxon>
    </lineage>
</organism>
<dbReference type="GO" id="GO:0030395">
    <property type="term" value="F:lactose binding"/>
    <property type="evidence" value="ECO:0007669"/>
    <property type="project" value="TreeGrafter"/>
</dbReference>
<dbReference type="PANTHER" id="PTHR23522:SF10">
    <property type="entry name" value="3-PHENYLPROPIONIC ACID TRANSPORTER-RELATED"/>
    <property type="match status" value="1"/>
</dbReference>
<evidence type="ECO:0000256" key="7">
    <source>
        <dbReference type="ARBA" id="ARBA00023136"/>
    </source>
</evidence>
<keyword evidence="7 8" id="KW-0472">Membrane</keyword>
<dbReference type="NCBIfam" id="NF037955">
    <property type="entry name" value="mfs"/>
    <property type="match status" value="1"/>
</dbReference>
<keyword evidence="4" id="KW-0997">Cell inner membrane</keyword>
<dbReference type="InterPro" id="IPR026032">
    <property type="entry name" value="HcaT-like"/>
</dbReference>
<feature type="transmembrane region" description="Helical" evidence="8">
    <location>
        <begin position="40"/>
        <end position="59"/>
    </location>
</feature>
<dbReference type="Proteomes" id="UP000192418">
    <property type="component" value="Unassembled WGS sequence"/>
</dbReference>
<gene>
    <name evidence="10" type="ORF">SAMN02746065_11376</name>
</gene>
<keyword evidence="6 8" id="KW-1133">Transmembrane helix</keyword>
<feature type="transmembrane region" description="Helical" evidence="8">
    <location>
        <begin position="71"/>
        <end position="89"/>
    </location>
</feature>
<dbReference type="AlphaFoldDB" id="A0A1W2CQI9"/>
<dbReference type="InterPro" id="IPR024989">
    <property type="entry name" value="MFS_assoc_dom"/>
</dbReference>
<evidence type="ECO:0000256" key="1">
    <source>
        <dbReference type="ARBA" id="ARBA00004429"/>
    </source>
</evidence>
<sequence length="380" mass="41901">MNPLKLILGSHYFVYFGTLGIFLPYFNLFCHHLGFSGLEIGVLSTVKTAGVVVFPVLWAMAADRLNARKSILLFCSLASALVWSLLFFSREFIPILIILALHSIFYSPIISFIEASAMDILGPEKKKYGASRAWGSFAFILMAVGLGRILSDTSTMFIIPLILGGSCLQFVLGLGMPKAKKKMRKAPSESGLISFFSLNTGLFLLAAFFMLVSHGAYYGFFSIYLEEMGLSTGFIGMAWGLASFAEIGVMAGSDRIFRHFKIRTVLLFSFIVAMLRWWILFMTSSALVILFSQLLHAFTYGAFHVASILAIEKLSPRGGKTVGQAVNNAVTYGAGMMVGFFFSGMFYDAWKGYLFLASSGIAMSGGMLMLFLYWKNAFVE</sequence>
<accession>A0A1W2CQI9</accession>
<feature type="transmembrane region" description="Helical" evidence="8">
    <location>
        <begin position="157"/>
        <end position="175"/>
    </location>
</feature>
<evidence type="ECO:0000256" key="2">
    <source>
        <dbReference type="ARBA" id="ARBA00022448"/>
    </source>
</evidence>
<feature type="transmembrane region" description="Helical" evidence="8">
    <location>
        <begin position="326"/>
        <end position="347"/>
    </location>
</feature>
<dbReference type="InterPro" id="IPR036259">
    <property type="entry name" value="MFS_trans_sf"/>
</dbReference>
<dbReference type="PIRSF" id="PIRSF004925">
    <property type="entry name" value="HcaT"/>
    <property type="match status" value="1"/>
</dbReference>
<evidence type="ECO:0000259" key="9">
    <source>
        <dbReference type="Pfam" id="PF12832"/>
    </source>
</evidence>
<feature type="transmembrane region" description="Helical" evidence="8">
    <location>
        <begin position="95"/>
        <end position="113"/>
    </location>
</feature>
<feature type="transmembrane region" description="Helical" evidence="8">
    <location>
        <begin position="232"/>
        <end position="253"/>
    </location>
</feature>
<dbReference type="STRING" id="1121400.SAMN02746065_11376"/>
<keyword evidence="2" id="KW-0813">Transport</keyword>
<comment type="subcellular location">
    <subcellularLocation>
        <location evidence="1">Cell inner membrane</location>
        <topology evidence="1">Multi-pass membrane protein</topology>
    </subcellularLocation>
</comment>
<evidence type="ECO:0000256" key="5">
    <source>
        <dbReference type="ARBA" id="ARBA00022692"/>
    </source>
</evidence>
<evidence type="ECO:0000313" key="11">
    <source>
        <dbReference type="Proteomes" id="UP000192418"/>
    </source>
</evidence>
<reference evidence="10 11" key="1">
    <citation type="submission" date="2017-04" db="EMBL/GenBank/DDBJ databases">
        <authorList>
            <person name="Afonso C.L."/>
            <person name="Miller P.J."/>
            <person name="Scott M.A."/>
            <person name="Spackman E."/>
            <person name="Goraichik I."/>
            <person name="Dimitrov K.M."/>
            <person name="Suarez D.L."/>
            <person name="Swayne D.E."/>
        </authorList>
    </citation>
    <scope>NUCLEOTIDE SEQUENCE [LARGE SCALE GENOMIC DNA]</scope>
    <source>
        <strain evidence="10 11">DSM 3385</strain>
    </source>
</reference>